<gene>
    <name evidence="1" type="ORF">FMOSSE_LOCUS14797</name>
</gene>
<dbReference type="AlphaFoldDB" id="A0A9N9NBM1"/>
<protein>
    <submittedName>
        <fullName evidence="1">8934_t:CDS:1</fullName>
    </submittedName>
</protein>
<evidence type="ECO:0000313" key="1">
    <source>
        <dbReference type="EMBL" id="CAG8718215.1"/>
    </source>
</evidence>
<organism evidence="1 2">
    <name type="scientific">Funneliformis mosseae</name>
    <name type="common">Endomycorrhizal fungus</name>
    <name type="synonym">Glomus mosseae</name>
    <dbReference type="NCBI Taxonomy" id="27381"/>
    <lineage>
        <taxon>Eukaryota</taxon>
        <taxon>Fungi</taxon>
        <taxon>Fungi incertae sedis</taxon>
        <taxon>Mucoromycota</taxon>
        <taxon>Glomeromycotina</taxon>
        <taxon>Glomeromycetes</taxon>
        <taxon>Glomerales</taxon>
        <taxon>Glomeraceae</taxon>
        <taxon>Funneliformis</taxon>
    </lineage>
</organism>
<proteinExistence type="predicted"/>
<evidence type="ECO:0000313" key="2">
    <source>
        <dbReference type="Proteomes" id="UP000789375"/>
    </source>
</evidence>
<keyword evidence="2" id="KW-1185">Reference proteome</keyword>
<accession>A0A9N9NBM1</accession>
<name>A0A9N9NBM1_FUNMO</name>
<comment type="caution">
    <text evidence="1">The sequence shown here is derived from an EMBL/GenBank/DDBJ whole genome shotgun (WGS) entry which is preliminary data.</text>
</comment>
<reference evidence="1" key="1">
    <citation type="submission" date="2021-06" db="EMBL/GenBank/DDBJ databases">
        <authorList>
            <person name="Kallberg Y."/>
            <person name="Tangrot J."/>
            <person name="Rosling A."/>
        </authorList>
    </citation>
    <scope>NUCLEOTIDE SEQUENCE</scope>
    <source>
        <strain evidence="1">87-6 pot B 2015</strain>
    </source>
</reference>
<dbReference type="EMBL" id="CAJVPP010012610">
    <property type="protein sequence ID" value="CAG8718215.1"/>
    <property type="molecule type" value="Genomic_DNA"/>
</dbReference>
<dbReference type="Proteomes" id="UP000789375">
    <property type="component" value="Unassembled WGS sequence"/>
</dbReference>
<sequence length="110" mass="12294">MFERRWPSGLSIVQAVLERRASGRSDTGPVEAQSDLLGCSVVQRLLADFGGWVTQPAGKWEKDHSYKRMHVNYPSFTENTINNGTVNGRTIVAGTMSKGRNIRSTLRNDR</sequence>